<dbReference type="PROSITE" id="PS00924">
    <property type="entry name" value="ASP_GLU_RACEMASE_2"/>
    <property type="match status" value="1"/>
</dbReference>
<dbReference type="OrthoDB" id="9803739at2"/>
<evidence type="ECO:0000256" key="1">
    <source>
        <dbReference type="ARBA" id="ARBA00007847"/>
    </source>
</evidence>
<dbReference type="InterPro" id="IPR033134">
    <property type="entry name" value="Asp/Glu_racemase_AS_2"/>
</dbReference>
<evidence type="ECO:0000313" key="4">
    <source>
        <dbReference type="Proteomes" id="UP000199415"/>
    </source>
</evidence>
<dbReference type="EMBL" id="FNCE01000018">
    <property type="protein sequence ID" value="SDG52376.1"/>
    <property type="molecule type" value="Genomic_DNA"/>
</dbReference>
<comment type="similarity">
    <text evidence="1">Belongs to the aspartate/glutamate racemases family.</text>
</comment>
<accession>A0A1G7UY02</accession>
<evidence type="ECO:0000256" key="2">
    <source>
        <dbReference type="ARBA" id="ARBA00023235"/>
    </source>
</evidence>
<dbReference type="InterPro" id="IPR015942">
    <property type="entry name" value="Asp/Glu/hydantoin_racemase"/>
</dbReference>
<dbReference type="Pfam" id="PF01177">
    <property type="entry name" value="Asp_Glu_race"/>
    <property type="match status" value="1"/>
</dbReference>
<evidence type="ECO:0000313" key="3">
    <source>
        <dbReference type="EMBL" id="SDG52376.1"/>
    </source>
</evidence>
<dbReference type="Proteomes" id="UP000199415">
    <property type="component" value="Unassembled WGS sequence"/>
</dbReference>
<dbReference type="AlphaFoldDB" id="A0A1G7UY02"/>
<proteinExistence type="inferred from homology"/>
<dbReference type="PANTHER" id="PTHR21198:SF7">
    <property type="entry name" value="ASPARTATE-GLUTAMATE RACEMASE FAMILY"/>
    <property type="match status" value="1"/>
</dbReference>
<keyword evidence="2" id="KW-0413">Isomerase</keyword>
<reference evidence="3 4" key="1">
    <citation type="submission" date="2016-10" db="EMBL/GenBank/DDBJ databases">
        <authorList>
            <person name="de Groot N.N."/>
        </authorList>
    </citation>
    <scope>NUCLEOTIDE SEQUENCE [LARGE SCALE GENOMIC DNA]</scope>
    <source>
        <strain evidence="3 4">DSM 25584</strain>
    </source>
</reference>
<dbReference type="PANTHER" id="PTHR21198">
    <property type="entry name" value="GLUTAMATE RACEMASE"/>
    <property type="match status" value="1"/>
</dbReference>
<dbReference type="STRING" id="1082479.SAMN05216241_1189"/>
<name>A0A1G7UY02_9PROT</name>
<dbReference type="Gene3D" id="3.40.50.1860">
    <property type="match status" value="2"/>
</dbReference>
<keyword evidence="4" id="KW-1185">Reference proteome</keyword>
<protein>
    <submittedName>
        <fullName evidence="3">Aspartate racemase</fullName>
    </submittedName>
</protein>
<dbReference type="GO" id="GO:0047661">
    <property type="term" value="F:amino-acid racemase activity"/>
    <property type="evidence" value="ECO:0007669"/>
    <property type="project" value="InterPro"/>
</dbReference>
<gene>
    <name evidence="3" type="ORF">SAMN05216241_1189</name>
</gene>
<organism evidence="3 4">
    <name type="scientific">Limimonas halophila</name>
    <dbReference type="NCBI Taxonomy" id="1082479"/>
    <lineage>
        <taxon>Bacteria</taxon>
        <taxon>Pseudomonadati</taxon>
        <taxon>Pseudomonadota</taxon>
        <taxon>Alphaproteobacteria</taxon>
        <taxon>Rhodospirillales</taxon>
        <taxon>Rhodovibrionaceae</taxon>
        <taxon>Limimonas</taxon>
    </lineage>
</organism>
<dbReference type="InterPro" id="IPR004380">
    <property type="entry name" value="Asp_race"/>
</dbReference>
<dbReference type="InterPro" id="IPR001920">
    <property type="entry name" value="Asp/Glu_race"/>
</dbReference>
<dbReference type="SUPFAM" id="SSF53681">
    <property type="entry name" value="Aspartate/glutamate racemase"/>
    <property type="match status" value="2"/>
</dbReference>
<dbReference type="RefSeq" id="WP_090022312.1">
    <property type="nucleotide sequence ID" value="NZ_FNCE01000018.1"/>
</dbReference>
<dbReference type="NCBIfam" id="TIGR00035">
    <property type="entry name" value="asp_race"/>
    <property type="match status" value="1"/>
</dbReference>
<sequence>MRTLGLLGGMSWESTALYYRRINELVRERLGGLHSAPLVLWSVDFAGIEALQAAGDWDAAGRQLADCGRRVAAAGAEALVLCTNTMHVVADRVAAGSGLPLIHIADATAGAVRAAGCTRPLLLATRYTMEQDFYLGRLRREHGLDVRVPGEEDRETVHRAIFDELCVGVASPAAKAAYLDIVARAEREQGVDSVILGCTEVGLLIGADDLALPVFDSAELHVRAAVDFLIRDHQPAK</sequence>